<organism evidence="1 2">
    <name type="scientific">Streptomyces hygroscopicus</name>
    <dbReference type="NCBI Taxonomy" id="1912"/>
    <lineage>
        <taxon>Bacteria</taxon>
        <taxon>Bacillati</taxon>
        <taxon>Actinomycetota</taxon>
        <taxon>Actinomycetes</taxon>
        <taxon>Kitasatosporales</taxon>
        <taxon>Streptomycetaceae</taxon>
        <taxon>Streptomyces</taxon>
        <taxon>Streptomyces violaceusniger group</taxon>
    </lineage>
</organism>
<reference evidence="1" key="1">
    <citation type="submission" date="2024-05" db="EMBL/GenBank/DDBJ databases">
        <title>Whole genome shotgun sequence of Streptomyces hygroscopicus NBRC 113678.</title>
        <authorList>
            <person name="Komaki H."/>
            <person name="Tamura T."/>
        </authorList>
    </citation>
    <scope>NUCLEOTIDE SEQUENCE</scope>
    <source>
        <strain evidence="1">N11-34</strain>
    </source>
</reference>
<proteinExistence type="predicted"/>
<name>A0ABQ3TUL7_STRHY</name>
<sequence>MLSVNAVRGTARALIRFMRHIIVLTFHPWTDPIRPRKDDASMYDRAALVAAARQAGDRNPSDTARRLKVARNTAWRLWNGRTAPSALVAAAVEQHYGVSAGQLVERAAAWTAS</sequence>
<evidence type="ECO:0008006" key="3">
    <source>
        <dbReference type="Google" id="ProtNLM"/>
    </source>
</evidence>
<comment type="caution">
    <text evidence="1">The sequence shown here is derived from an EMBL/GenBank/DDBJ whole genome shotgun (WGS) entry which is preliminary data.</text>
</comment>
<evidence type="ECO:0000313" key="2">
    <source>
        <dbReference type="Proteomes" id="UP001054854"/>
    </source>
</evidence>
<gene>
    <name evidence="1" type="ORF">TPA0910_14660</name>
</gene>
<accession>A0ABQ3TUL7</accession>
<dbReference type="Proteomes" id="UP001054854">
    <property type="component" value="Unassembled WGS sequence"/>
</dbReference>
<dbReference type="EMBL" id="BNEK01000003">
    <property type="protein sequence ID" value="GHJ27033.1"/>
    <property type="molecule type" value="Genomic_DNA"/>
</dbReference>
<protein>
    <recommendedName>
        <fullName evidence="3">HTH cro/C1-type domain-containing protein</fullName>
    </recommendedName>
</protein>
<evidence type="ECO:0000313" key="1">
    <source>
        <dbReference type="EMBL" id="GHJ27033.1"/>
    </source>
</evidence>
<keyword evidence="2" id="KW-1185">Reference proteome</keyword>